<dbReference type="GeneID" id="66115890"/>
<name>A0A9P7V6N1_9ASCO</name>
<dbReference type="AlphaFoldDB" id="A0A9P7V6N1"/>
<sequence>MASNPPGECCKTGFFRTGNPQGSVKEVFGLASYVVGEEFNSDRVLVIITDIFGKDIHNTQLVADELSKNGKYQVYVPEIFGGDPYLIDDSRDLMEWVGGKLPLIGPLIKEYLTKLNAELKPKFIGGVGYCFGAKFVVPQMAKDGFFSAGAIAHPSFVSEEELGAIVKPLLISACYTDKIFTTELRAKSEEILNKLSEDIDLDWRLNLFPKVVHGFAVRGDISNRDVRYAMESTIKDQLEWFARY</sequence>
<dbReference type="GO" id="GO:0016787">
    <property type="term" value="F:hydrolase activity"/>
    <property type="evidence" value="ECO:0007669"/>
    <property type="project" value="InterPro"/>
</dbReference>
<dbReference type="Gene3D" id="3.40.50.1820">
    <property type="entry name" value="alpha/beta hydrolase"/>
    <property type="match status" value="1"/>
</dbReference>
<dbReference type="Proteomes" id="UP000790833">
    <property type="component" value="Unassembled WGS sequence"/>
</dbReference>
<proteinExistence type="predicted"/>
<keyword evidence="3" id="KW-1185">Reference proteome</keyword>
<feature type="domain" description="Dienelactone hydrolase" evidence="1">
    <location>
        <begin position="33"/>
        <end position="244"/>
    </location>
</feature>
<protein>
    <recommendedName>
        <fullName evidence="1">Dienelactone hydrolase domain-containing protein</fullName>
    </recommendedName>
</protein>
<dbReference type="PANTHER" id="PTHR17630:SF44">
    <property type="entry name" value="PROTEIN AIM2"/>
    <property type="match status" value="1"/>
</dbReference>
<dbReference type="OrthoDB" id="17560at2759"/>
<dbReference type="PANTHER" id="PTHR17630">
    <property type="entry name" value="DIENELACTONE HYDROLASE"/>
    <property type="match status" value="1"/>
</dbReference>
<dbReference type="RefSeq" id="XP_043047702.1">
    <property type="nucleotide sequence ID" value="XM_043193276.1"/>
</dbReference>
<organism evidence="2 3">
    <name type="scientific">Scheffersomyces spartinae</name>
    <dbReference type="NCBI Taxonomy" id="45513"/>
    <lineage>
        <taxon>Eukaryota</taxon>
        <taxon>Fungi</taxon>
        <taxon>Dikarya</taxon>
        <taxon>Ascomycota</taxon>
        <taxon>Saccharomycotina</taxon>
        <taxon>Pichiomycetes</taxon>
        <taxon>Debaryomycetaceae</taxon>
        <taxon>Scheffersomyces</taxon>
    </lineage>
</organism>
<evidence type="ECO:0000259" key="1">
    <source>
        <dbReference type="Pfam" id="PF01738"/>
    </source>
</evidence>
<dbReference type="Pfam" id="PF01738">
    <property type="entry name" value="DLH"/>
    <property type="match status" value="1"/>
</dbReference>
<accession>A0A9P7V6N1</accession>
<dbReference type="InterPro" id="IPR002925">
    <property type="entry name" value="Dienelactn_hydro"/>
</dbReference>
<dbReference type="EMBL" id="JAHMUF010000020">
    <property type="protein sequence ID" value="KAG7192151.1"/>
    <property type="molecule type" value="Genomic_DNA"/>
</dbReference>
<comment type="caution">
    <text evidence="2">The sequence shown here is derived from an EMBL/GenBank/DDBJ whole genome shotgun (WGS) entry which is preliminary data.</text>
</comment>
<reference evidence="2" key="1">
    <citation type="submission" date="2021-03" db="EMBL/GenBank/DDBJ databases">
        <authorList>
            <person name="Palmer J.M."/>
        </authorList>
    </citation>
    <scope>NUCLEOTIDE SEQUENCE</scope>
    <source>
        <strain evidence="2">ARV_011</strain>
    </source>
</reference>
<dbReference type="SUPFAM" id="SSF53474">
    <property type="entry name" value="alpha/beta-Hydrolases"/>
    <property type="match status" value="1"/>
</dbReference>
<dbReference type="InterPro" id="IPR029058">
    <property type="entry name" value="AB_hydrolase_fold"/>
</dbReference>
<gene>
    <name evidence="2" type="ORF">KQ657_002516</name>
</gene>
<evidence type="ECO:0000313" key="2">
    <source>
        <dbReference type="EMBL" id="KAG7192151.1"/>
    </source>
</evidence>
<evidence type="ECO:0000313" key="3">
    <source>
        <dbReference type="Proteomes" id="UP000790833"/>
    </source>
</evidence>